<sequence length="233" mass="25889">MQCIEQLNCPIGLNNDRPQRPQHDNLYRPEGAVVFLSSFASRQLTYDADGLNAMAGILQTWTAANPGAAHLMGVPVILPPPEERTAETLFRAVWEGLAWRTTESWVVRSTRRRGMPTWSHVGVKGARFLTDIRADTGHLPRRKETAVLKLEGGMSLEMKGGAVHTLEDFVQAGMHKTDGCRSIAALHLTGWCFTPRCFVKKNEKDYLQVPAGSSEHLLRFVPDIAAIEFDKAP</sequence>
<dbReference type="AlphaFoldDB" id="A0A8K0WYB8"/>
<evidence type="ECO:0000313" key="1">
    <source>
        <dbReference type="EMBL" id="KAH7347493.1"/>
    </source>
</evidence>
<accession>A0A8K0WYB8</accession>
<dbReference type="Proteomes" id="UP000813385">
    <property type="component" value="Unassembled WGS sequence"/>
</dbReference>
<gene>
    <name evidence="1" type="ORF">B0T11DRAFT_291379</name>
</gene>
<name>A0A8K0WYB8_9PEZI</name>
<organism evidence="1 2">
    <name type="scientific">Plectosphaerella cucumerina</name>
    <dbReference type="NCBI Taxonomy" id="40658"/>
    <lineage>
        <taxon>Eukaryota</taxon>
        <taxon>Fungi</taxon>
        <taxon>Dikarya</taxon>
        <taxon>Ascomycota</taxon>
        <taxon>Pezizomycotina</taxon>
        <taxon>Sordariomycetes</taxon>
        <taxon>Hypocreomycetidae</taxon>
        <taxon>Glomerellales</taxon>
        <taxon>Plectosphaerellaceae</taxon>
        <taxon>Plectosphaerella</taxon>
    </lineage>
</organism>
<evidence type="ECO:0000313" key="2">
    <source>
        <dbReference type="Proteomes" id="UP000813385"/>
    </source>
</evidence>
<protein>
    <submittedName>
        <fullName evidence="1">Uncharacterized protein</fullName>
    </submittedName>
</protein>
<reference evidence="1" key="1">
    <citation type="journal article" date="2021" name="Nat. Commun.">
        <title>Genetic determinants of endophytism in the Arabidopsis root mycobiome.</title>
        <authorList>
            <person name="Mesny F."/>
            <person name="Miyauchi S."/>
            <person name="Thiergart T."/>
            <person name="Pickel B."/>
            <person name="Atanasova L."/>
            <person name="Karlsson M."/>
            <person name="Huettel B."/>
            <person name="Barry K.W."/>
            <person name="Haridas S."/>
            <person name="Chen C."/>
            <person name="Bauer D."/>
            <person name="Andreopoulos W."/>
            <person name="Pangilinan J."/>
            <person name="LaButti K."/>
            <person name="Riley R."/>
            <person name="Lipzen A."/>
            <person name="Clum A."/>
            <person name="Drula E."/>
            <person name="Henrissat B."/>
            <person name="Kohler A."/>
            <person name="Grigoriev I.V."/>
            <person name="Martin F.M."/>
            <person name="Hacquard S."/>
        </authorList>
    </citation>
    <scope>NUCLEOTIDE SEQUENCE</scope>
    <source>
        <strain evidence="1">MPI-CAGE-AT-0016</strain>
    </source>
</reference>
<proteinExistence type="predicted"/>
<comment type="caution">
    <text evidence="1">The sequence shown here is derived from an EMBL/GenBank/DDBJ whole genome shotgun (WGS) entry which is preliminary data.</text>
</comment>
<dbReference type="EMBL" id="JAGPXD010000007">
    <property type="protein sequence ID" value="KAH7347493.1"/>
    <property type="molecule type" value="Genomic_DNA"/>
</dbReference>
<keyword evidence="2" id="KW-1185">Reference proteome</keyword>
<dbReference type="OrthoDB" id="5428863at2759"/>